<name>A0A6J6MQY6_9ZZZZ</name>
<dbReference type="EMBL" id="CAEZWU010000164">
    <property type="protein sequence ID" value="CAB4675398.1"/>
    <property type="molecule type" value="Genomic_DNA"/>
</dbReference>
<gene>
    <name evidence="1" type="ORF">UFOPK2292_01043</name>
</gene>
<accession>A0A6J6MQY6</accession>
<evidence type="ECO:0000313" key="1">
    <source>
        <dbReference type="EMBL" id="CAB4675398.1"/>
    </source>
</evidence>
<dbReference type="AlphaFoldDB" id="A0A6J6MQY6"/>
<sequence>MQIDLDIYVSQAAKKLASDEALSLLGVTGSERTWADTPILCGAEWTMGVADIKTRDELITELNTAGVSASTC</sequence>
<protein>
    <submittedName>
        <fullName evidence="1">Unannotated protein</fullName>
    </submittedName>
</protein>
<reference evidence="1" key="1">
    <citation type="submission" date="2020-05" db="EMBL/GenBank/DDBJ databases">
        <authorList>
            <person name="Chiriac C."/>
            <person name="Salcher M."/>
            <person name="Ghai R."/>
            <person name="Kavagutti S V."/>
        </authorList>
    </citation>
    <scope>NUCLEOTIDE SEQUENCE</scope>
</reference>
<organism evidence="1">
    <name type="scientific">freshwater metagenome</name>
    <dbReference type="NCBI Taxonomy" id="449393"/>
    <lineage>
        <taxon>unclassified sequences</taxon>
        <taxon>metagenomes</taxon>
        <taxon>ecological metagenomes</taxon>
    </lineage>
</organism>
<proteinExistence type="predicted"/>